<feature type="binding site" evidence="8">
    <location>
        <begin position="144"/>
        <end position="148"/>
    </location>
    <ligand>
        <name>NADP(+)</name>
        <dbReference type="ChEBI" id="CHEBI:58349"/>
    </ligand>
</feature>
<evidence type="ECO:0000256" key="4">
    <source>
        <dbReference type="ARBA" id="ARBA00022857"/>
    </source>
</evidence>
<dbReference type="PANTHER" id="PTHR21089:SF1">
    <property type="entry name" value="BIFUNCTIONAL 3-DEHYDROQUINATE DEHYDRATASE_SHIKIMATE DEHYDROGENASE, CHLOROPLASTIC"/>
    <property type="match status" value="1"/>
</dbReference>
<keyword evidence="13" id="KW-1185">Reference proteome</keyword>
<feature type="binding site" evidence="8">
    <location>
        <position position="241"/>
    </location>
    <ligand>
        <name>shikimate</name>
        <dbReference type="ChEBI" id="CHEBI:36208"/>
    </ligand>
</feature>
<evidence type="ECO:0000256" key="7">
    <source>
        <dbReference type="ARBA" id="ARBA00049442"/>
    </source>
</evidence>
<dbReference type="InterPro" id="IPR036291">
    <property type="entry name" value="NAD(P)-bd_dom_sf"/>
</dbReference>
<feature type="active site" description="Proton acceptor" evidence="8">
    <location>
        <position position="83"/>
    </location>
</feature>
<evidence type="ECO:0000256" key="5">
    <source>
        <dbReference type="ARBA" id="ARBA00023002"/>
    </source>
</evidence>
<feature type="domain" description="Shikimate dehydrogenase substrate binding N-terminal" evidence="10">
    <location>
        <begin position="24"/>
        <end position="106"/>
    </location>
</feature>
<keyword evidence="3 8" id="KW-0028">Amino-acid biosynthesis</keyword>
<evidence type="ECO:0000259" key="11">
    <source>
        <dbReference type="Pfam" id="PF18317"/>
    </source>
</evidence>
<evidence type="ECO:0000313" key="13">
    <source>
        <dbReference type="Proteomes" id="UP000542776"/>
    </source>
</evidence>
<comment type="similarity">
    <text evidence="8">Belongs to the shikimate dehydrogenase family.</text>
</comment>
<evidence type="ECO:0000256" key="1">
    <source>
        <dbReference type="ARBA" id="ARBA00004871"/>
    </source>
</evidence>
<feature type="domain" description="Quinate/shikimate 5-dehydrogenase/glutamyl-tRNA reductase" evidence="9">
    <location>
        <begin position="137"/>
        <end position="207"/>
    </location>
</feature>
<dbReference type="EMBL" id="JACIEK010000002">
    <property type="protein sequence ID" value="MBB3997560.1"/>
    <property type="molecule type" value="Genomic_DNA"/>
</dbReference>
<keyword evidence="5 8" id="KW-0560">Oxidoreductase</keyword>
<dbReference type="Gene3D" id="3.40.50.10860">
    <property type="entry name" value="Leucine Dehydrogenase, chain A, domain 1"/>
    <property type="match status" value="1"/>
</dbReference>
<evidence type="ECO:0000259" key="10">
    <source>
        <dbReference type="Pfam" id="PF08501"/>
    </source>
</evidence>
<dbReference type="InterPro" id="IPR011342">
    <property type="entry name" value="Shikimate_DH"/>
</dbReference>
<feature type="binding site" evidence="8">
    <location>
        <begin position="32"/>
        <end position="34"/>
    </location>
    <ligand>
        <name>shikimate</name>
        <dbReference type="ChEBI" id="CHEBI:36208"/>
    </ligand>
</feature>
<dbReference type="GO" id="GO:0050661">
    <property type="term" value="F:NADP binding"/>
    <property type="evidence" value="ECO:0007669"/>
    <property type="project" value="InterPro"/>
</dbReference>
<dbReference type="SUPFAM" id="SSF51735">
    <property type="entry name" value="NAD(P)-binding Rossmann-fold domains"/>
    <property type="match status" value="1"/>
</dbReference>
<dbReference type="InterPro" id="IPR006151">
    <property type="entry name" value="Shikm_DH/Glu-tRNA_Rdtase"/>
</dbReference>
<dbReference type="RefSeq" id="WP_246392895.1">
    <property type="nucleotide sequence ID" value="NZ_JACIEK010000002.1"/>
</dbReference>
<organism evidence="12 13">
    <name type="scientific">Aureimonas pseudogalii</name>
    <dbReference type="NCBI Taxonomy" id="1744844"/>
    <lineage>
        <taxon>Bacteria</taxon>
        <taxon>Pseudomonadati</taxon>
        <taxon>Pseudomonadota</taxon>
        <taxon>Alphaproteobacteria</taxon>
        <taxon>Hyphomicrobiales</taxon>
        <taxon>Aurantimonadaceae</taxon>
        <taxon>Aureimonas</taxon>
    </lineage>
</organism>
<accession>A0A7W6EF92</accession>
<dbReference type="NCBIfam" id="NF001312">
    <property type="entry name" value="PRK00258.1-4"/>
    <property type="match status" value="1"/>
</dbReference>
<dbReference type="AlphaFoldDB" id="A0A7W6EF92"/>
<name>A0A7W6EF92_9HYPH</name>
<dbReference type="InterPro" id="IPR046346">
    <property type="entry name" value="Aminoacid_DH-like_N_sf"/>
</dbReference>
<feature type="binding site" evidence="8">
    <location>
        <position position="239"/>
    </location>
    <ligand>
        <name>NADP(+)</name>
        <dbReference type="ChEBI" id="CHEBI:58349"/>
    </ligand>
</feature>
<dbReference type="CDD" id="cd01065">
    <property type="entry name" value="NAD_bind_Shikimate_DH"/>
    <property type="match status" value="1"/>
</dbReference>
<dbReference type="NCBIfam" id="TIGR00507">
    <property type="entry name" value="aroE"/>
    <property type="match status" value="1"/>
</dbReference>
<comment type="caution">
    <text evidence="8">Lacks conserved residue(s) required for the propagation of feature annotation.</text>
</comment>
<dbReference type="GO" id="GO:0019632">
    <property type="term" value="P:shikimate metabolic process"/>
    <property type="evidence" value="ECO:0007669"/>
    <property type="project" value="InterPro"/>
</dbReference>
<comment type="function">
    <text evidence="8">Involved in the biosynthesis of the chorismate, which leads to the biosynthesis of aromatic amino acids. Catalyzes the reversible NADPH linked reduction of 3-dehydroshikimate (DHSA) to yield shikimate (SA).</text>
</comment>
<dbReference type="GO" id="GO:0009073">
    <property type="term" value="P:aromatic amino acid family biosynthetic process"/>
    <property type="evidence" value="ECO:0007669"/>
    <property type="project" value="UniProtKB-KW"/>
</dbReference>
<comment type="pathway">
    <text evidence="1 8">Metabolic intermediate biosynthesis; chorismate biosynthesis; chorismate from D-erythrose 4-phosphate and phosphoenolpyruvate: step 4/7.</text>
</comment>
<proteinExistence type="inferred from homology"/>
<evidence type="ECO:0000313" key="12">
    <source>
        <dbReference type="EMBL" id="MBB3997560.1"/>
    </source>
</evidence>
<dbReference type="InterPro" id="IPR041121">
    <property type="entry name" value="SDH_C"/>
</dbReference>
<feature type="binding site" evidence="8">
    <location>
        <position position="262"/>
    </location>
    <ligand>
        <name>NADP(+)</name>
        <dbReference type="ChEBI" id="CHEBI:58349"/>
    </ligand>
</feature>
<protein>
    <recommendedName>
        <fullName evidence="2 8">Shikimate dehydrogenase (NADP(+))</fullName>
        <shortName evidence="8">SDH</shortName>
        <ecNumber evidence="2 8">1.1.1.25</ecNumber>
    </recommendedName>
</protein>
<evidence type="ECO:0000256" key="6">
    <source>
        <dbReference type="ARBA" id="ARBA00023141"/>
    </source>
</evidence>
<dbReference type="Pfam" id="PF01488">
    <property type="entry name" value="Shikimate_DH"/>
    <property type="match status" value="1"/>
</dbReference>
<feature type="binding site" evidence="8">
    <location>
        <position position="119"/>
    </location>
    <ligand>
        <name>shikimate</name>
        <dbReference type="ChEBI" id="CHEBI:36208"/>
    </ligand>
</feature>
<dbReference type="HAMAP" id="MF_00222">
    <property type="entry name" value="Shikimate_DH_AroE"/>
    <property type="match status" value="1"/>
</dbReference>
<keyword evidence="4 8" id="KW-0521">NADP</keyword>
<evidence type="ECO:0000256" key="8">
    <source>
        <dbReference type="HAMAP-Rule" id="MF_00222"/>
    </source>
</evidence>
<dbReference type="Pfam" id="PF08501">
    <property type="entry name" value="Shikimate_dh_N"/>
    <property type="match status" value="1"/>
</dbReference>
<evidence type="ECO:0000256" key="3">
    <source>
        <dbReference type="ARBA" id="ARBA00022605"/>
    </source>
</evidence>
<keyword evidence="6 8" id="KW-0057">Aromatic amino acid biosynthesis</keyword>
<dbReference type="Proteomes" id="UP000542776">
    <property type="component" value="Unassembled WGS sequence"/>
</dbReference>
<comment type="caution">
    <text evidence="12">The sequence shown here is derived from an EMBL/GenBank/DDBJ whole genome shotgun (WGS) entry which is preliminary data.</text>
</comment>
<sequence length="300" mass="31374">MADLAMPVLSRPAGSSLEGPRAFVAGWPIAHSRSPLIHGFWLEEHALPGAYERAGVPPEEFAAFLQGLRAAGWTGGNVTIPHKEAAFAAADRRDGAAEAIGAVNTLWFEGDRLVGGNTDAYGFSANLDERLKGWRDAQNAVVLGAGGAARAVVQALVEAGIGEIAVANRSRDRAERLAADFAGRGARLVALDDAGLASRLAGTDLLVNTRPSEKGGGAAQGAAETSLEGLAPAALVTDIVYVPLETPFLAEARRRGHRTADGLGMLLHQAVPGFERWFGARPNVTPALRARILNDIDAAR</sequence>
<dbReference type="GO" id="GO:0005829">
    <property type="term" value="C:cytosol"/>
    <property type="evidence" value="ECO:0007669"/>
    <property type="project" value="TreeGrafter"/>
</dbReference>
<comment type="catalytic activity">
    <reaction evidence="7 8">
        <text>shikimate + NADP(+) = 3-dehydroshikimate + NADPH + H(+)</text>
        <dbReference type="Rhea" id="RHEA:17737"/>
        <dbReference type="ChEBI" id="CHEBI:15378"/>
        <dbReference type="ChEBI" id="CHEBI:16630"/>
        <dbReference type="ChEBI" id="CHEBI:36208"/>
        <dbReference type="ChEBI" id="CHEBI:57783"/>
        <dbReference type="ChEBI" id="CHEBI:58349"/>
        <dbReference type="EC" id="1.1.1.25"/>
    </reaction>
</comment>
<evidence type="ECO:0000256" key="2">
    <source>
        <dbReference type="ARBA" id="ARBA00012962"/>
    </source>
</evidence>
<dbReference type="GO" id="GO:0008652">
    <property type="term" value="P:amino acid biosynthetic process"/>
    <property type="evidence" value="ECO:0007669"/>
    <property type="project" value="UniProtKB-KW"/>
</dbReference>
<dbReference type="PANTHER" id="PTHR21089">
    <property type="entry name" value="SHIKIMATE DEHYDROGENASE"/>
    <property type="match status" value="1"/>
</dbReference>
<dbReference type="Gene3D" id="3.40.50.720">
    <property type="entry name" value="NAD(P)-binding Rossmann-like Domain"/>
    <property type="match status" value="1"/>
</dbReference>
<comment type="subunit">
    <text evidence="8">Homodimer.</text>
</comment>
<dbReference type="InterPro" id="IPR013708">
    <property type="entry name" value="Shikimate_DH-bd_N"/>
</dbReference>
<dbReference type="SUPFAM" id="SSF53223">
    <property type="entry name" value="Aminoacid dehydrogenase-like, N-terminal domain"/>
    <property type="match status" value="1"/>
</dbReference>
<dbReference type="GO" id="GO:0009423">
    <property type="term" value="P:chorismate biosynthetic process"/>
    <property type="evidence" value="ECO:0007669"/>
    <property type="project" value="UniProtKB-UniRule"/>
</dbReference>
<dbReference type="InterPro" id="IPR022893">
    <property type="entry name" value="Shikimate_DH_fam"/>
</dbReference>
<feature type="binding site" evidence="8">
    <location>
        <position position="104"/>
    </location>
    <ligand>
        <name>shikimate</name>
        <dbReference type="ChEBI" id="CHEBI:36208"/>
    </ligand>
</feature>
<feature type="domain" description="SDH C-terminal" evidence="11">
    <location>
        <begin position="262"/>
        <end position="287"/>
    </location>
</feature>
<feature type="binding site" evidence="8">
    <location>
        <position position="269"/>
    </location>
    <ligand>
        <name>shikimate</name>
        <dbReference type="ChEBI" id="CHEBI:36208"/>
    </ligand>
</feature>
<dbReference type="Pfam" id="PF18317">
    <property type="entry name" value="SDH_C"/>
    <property type="match status" value="1"/>
</dbReference>
<gene>
    <name evidence="8" type="primary">aroE</name>
    <name evidence="12" type="ORF">GGR04_001396</name>
</gene>
<dbReference type="EC" id="1.1.1.25" evidence="2 8"/>
<dbReference type="GO" id="GO:0004764">
    <property type="term" value="F:shikimate 3-dehydrogenase (NADP+) activity"/>
    <property type="evidence" value="ECO:0007669"/>
    <property type="project" value="UniProtKB-UniRule"/>
</dbReference>
<evidence type="ECO:0000259" key="9">
    <source>
        <dbReference type="Pfam" id="PF01488"/>
    </source>
</evidence>
<dbReference type="UniPathway" id="UPA00053">
    <property type="reaction ID" value="UER00087"/>
</dbReference>
<feature type="binding site" evidence="8">
    <location>
        <position position="79"/>
    </location>
    <ligand>
        <name>shikimate</name>
        <dbReference type="ChEBI" id="CHEBI:36208"/>
    </ligand>
</feature>
<reference evidence="12 13" key="1">
    <citation type="submission" date="2020-08" db="EMBL/GenBank/DDBJ databases">
        <title>Genomic Encyclopedia of Type Strains, Phase IV (KMG-IV): sequencing the most valuable type-strain genomes for metagenomic binning, comparative biology and taxonomic classification.</title>
        <authorList>
            <person name="Goeker M."/>
        </authorList>
    </citation>
    <scope>NUCLEOTIDE SEQUENCE [LARGE SCALE GENOMIC DNA]</scope>
    <source>
        <strain evidence="12 13">DSM 102238</strain>
    </source>
</reference>